<feature type="compositionally biased region" description="Polar residues" evidence="1">
    <location>
        <begin position="369"/>
        <end position="385"/>
    </location>
</feature>
<sequence length="1742" mass="201439">MFKQISLLIDILFNNQKQLIFFIFLSNKRLLIVIYIYTSVQVFQMQQSQRKAGFMYREITSDLSLIPKDDYLKVASMILKLDPQDRRDDEIQALQKLTEELQFFKSINSKKVNVRNKLHYKICSKMKYEASQKGQAIIEYGAKADKFFVLLKGSVIVYLTKSAEILQNEIQEEMKFQEEKNIAPLYLTQKEQIRANSISSSQSQSPTNKISFFKSNSILNNQGGGQSSPLTRVNSGLIDSTQAHKKSIVKSHNDSPLNMKLNGSETSEQKDSNKISQNQSQQNGRNSIQIFESININPNDLNQEQANKIQNDQRGDENGLEIFNKSSKKTSQQRFQRMFNLIKQRGNKLENLPQTDDKQLDVTTKENQQEDNAISNDSNQSSQTQIIHKSSMFSKFVNNTTTNNMTGQALQNSQNSDLNSLTQPKINKQLSLSKGFSLYTEDQAKIEQQDIQNEEETHINQIRKRFCEKYMFSKIFGSLNAENIQCPEKLIHFPSFVFKYYYQRTLNQGCTFGELGLLDGKPRSAFILCAEDCEFGIMEKEDYQLLLGNIHRRELERKFNFLKDHMLPELTNQALKKIFYNFQKIKVQKNEYIFRQGTLSEGIYLIKKGDVKLEKTLTYQEQVSSEGENGISMMRKVQTIKKNTPFATLSQGEYFGEEFLIFDFKSKHYRSYSAVASSMKTSLYFMQSSTFTVFLKQFPELFMAFKKSVTFKIERRQEYMENIEQNYKETMKLKEAINNQRQSDLKIIQSLQSQKSYTDLSCASPISQQTSPLRQKNASQQYFIKQLSQQGSYLSCESPKAGQFENQNKINNNERKSLLFYCSPSIKLPNTNNSIADFENIVNSSKSIVVQSSQPQLKFKLISSSQETPSKILSTLHQIDQKQIDEEEDANNKQQKIEVPNSQPPYPQPKLIRLVSTQNSISIPEKNFQQNEKHNEFLTDSNISPIQRSNNQSPTQTIKLQLMSEIIQNEQFNPSLGGQKQPEKKFTRNSQHSKTLSCIVQQSNLLQEQLNSFVYKRDKHKSQTSITHIQPEDLESPLINQKQQTQHNQNKQQVIRQNEFEELEELQDLLDVQYFQTKYNPEKLEELLLQVEKLKAEHKSGSNVIENKLEFLYNRNVKEVKMRINLIKQKIQNAFRKDLSHENQQYQNNRKNIYSNSPNKSVDKITKLSQRYLKKQDQYDKIIRSKITERQKGNSSIQKESNQMNEAIDIQNTVKEIPKIFVNNSDEILKKSSSIDSKYTYLNEKNTIDSVNSNNNLDLLSSQAQTTSIKIEQQNQNQIQLTSSSGFRTYPALTTDENCQSTNKMISSAASYKGASLSPMKSSPNSPKIRPKQRNKSALIHLKLNPSPNNDQFLNFNIINYQSCRQNQDFNAVNDMFQQLQLKTQNSNLIISTDQSQLIPFKTQSSTSEIQVQSNLEHLENYTEQLSQKEKQQTSSKSNFITPNITERRNNTANSIPRQLQKMFLIKSQSNTALTQSQNISPKIQQTNQENNKSSDSQTIFNKKSDELKQSYFFKHRKTQSHLVFDIAPSFQNQKAPYLQQNSSVSPVTKLNNPQNLSQNSLSIKNRYANQGKVSFSLTNFSEIKSSGNQQFNINPNQNINMTETNNNNKILQKSSSYKQIKISQQNSKLKDIVQNNFLPNYTNETQQTPSYPPQQFQQNQNNNNNKYIELNQNMSMINQSQIELIKNNSRLMQRKIHNPLQIFKGSKTNSSITVKSFLDSTNSPLYNNSILKQNFLQQNQQ</sequence>
<keyword evidence="2" id="KW-0812">Transmembrane</keyword>
<reference evidence="5" key="1">
    <citation type="journal article" date="2006" name="PLoS Biol.">
        <title>Macronuclear genome sequence of the ciliate Tetrahymena thermophila, a model eukaryote.</title>
        <authorList>
            <person name="Eisen J.A."/>
            <person name="Coyne R.S."/>
            <person name="Wu M."/>
            <person name="Wu D."/>
            <person name="Thiagarajan M."/>
            <person name="Wortman J.R."/>
            <person name="Badger J.H."/>
            <person name="Ren Q."/>
            <person name="Amedeo P."/>
            <person name="Jones K.M."/>
            <person name="Tallon L.J."/>
            <person name="Delcher A.L."/>
            <person name="Salzberg S.L."/>
            <person name="Silva J.C."/>
            <person name="Haas B.J."/>
            <person name="Majoros W.H."/>
            <person name="Farzad M."/>
            <person name="Carlton J.M."/>
            <person name="Smith R.K. Jr."/>
            <person name="Garg J."/>
            <person name="Pearlman R.E."/>
            <person name="Karrer K.M."/>
            <person name="Sun L."/>
            <person name="Manning G."/>
            <person name="Elde N.C."/>
            <person name="Turkewitz A.P."/>
            <person name="Asai D.J."/>
            <person name="Wilkes D.E."/>
            <person name="Wang Y."/>
            <person name="Cai H."/>
            <person name="Collins K."/>
            <person name="Stewart B.A."/>
            <person name="Lee S.R."/>
            <person name="Wilamowska K."/>
            <person name="Weinberg Z."/>
            <person name="Ruzzo W.L."/>
            <person name="Wloga D."/>
            <person name="Gaertig J."/>
            <person name="Frankel J."/>
            <person name="Tsao C.-C."/>
            <person name="Gorovsky M.A."/>
            <person name="Keeling P.J."/>
            <person name="Waller R.F."/>
            <person name="Patron N.J."/>
            <person name="Cherry J.M."/>
            <person name="Stover N.A."/>
            <person name="Krieger C.J."/>
            <person name="del Toro C."/>
            <person name="Ryder H.F."/>
            <person name="Williamson S.C."/>
            <person name="Barbeau R.A."/>
            <person name="Hamilton E.P."/>
            <person name="Orias E."/>
        </authorList>
    </citation>
    <scope>NUCLEOTIDE SEQUENCE [LARGE SCALE GENOMIC DNA]</scope>
    <source>
        <strain evidence="5">SB210</strain>
    </source>
</reference>
<feature type="transmembrane region" description="Helical" evidence="2">
    <location>
        <begin position="20"/>
        <end position="38"/>
    </location>
</feature>
<dbReference type="Pfam" id="PF00027">
    <property type="entry name" value="cNMP_binding"/>
    <property type="match status" value="1"/>
</dbReference>
<dbReference type="EMBL" id="GG662751">
    <property type="protein sequence ID" value="EAR92309.2"/>
    <property type="molecule type" value="Genomic_DNA"/>
</dbReference>
<dbReference type="InterPro" id="IPR014710">
    <property type="entry name" value="RmlC-like_jellyroll"/>
</dbReference>
<evidence type="ECO:0000256" key="2">
    <source>
        <dbReference type="SAM" id="Phobius"/>
    </source>
</evidence>
<feature type="domain" description="Cyclic nucleotide-binding" evidence="3">
    <location>
        <begin position="128"/>
        <end position="200"/>
    </location>
</feature>
<keyword evidence="5" id="KW-1185">Reference proteome</keyword>
<dbReference type="InterPro" id="IPR018490">
    <property type="entry name" value="cNMP-bd_dom_sf"/>
</dbReference>
<protein>
    <submittedName>
        <fullName evidence="4">Cyclic nucleotide-binding domain protein</fullName>
    </submittedName>
</protein>
<dbReference type="CDD" id="cd00038">
    <property type="entry name" value="CAP_ED"/>
    <property type="match status" value="1"/>
</dbReference>
<feature type="region of interest" description="Disordered" evidence="1">
    <location>
        <begin position="1475"/>
        <end position="1498"/>
    </location>
</feature>
<feature type="region of interest" description="Disordered" evidence="1">
    <location>
        <begin position="886"/>
        <end position="909"/>
    </location>
</feature>
<feature type="region of interest" description="Disordered" evidence="1">
    <location>
        <begin position="1424"/>
        <end position="1445"/>
    </location>
</feature>
<dbReference type="SUPFAM" id="SSF51206">
    <property type="entry name" value="cAMP-binding domain-like"/>
    <property type="match status" value="2"/>
</dbReference>
<evidence type="ECO:0000259" key="3">
    <source>
        <dbReference type="PROSITE" id="PS50042"/>
    </source>
</evidence>
<dbReference type="KEGG" id="tet:TTHERM_01349980"/>
<name>Q235V2_TETTS</name>
<keyword evidence="2" id="KW-1133">Transmembrane helix</keyword>
<keyword evidence="2" id="KW-0472">Membrane</keyword>
<dbReference type="HOGENOM" id="CLU_242689_0_0_1"/>
<evidence type="ECO:0000313" key="4">
    <source>
        <dbReference type="EMBL" id="EAR92309.2"/>
    </source>
</evidence>
<organism evidence="4 5">
    <name type="scientific">Tetrahymena thermophila (strain SB210)</name>
    <dbReference type="NCBI Taxonomy" id="312017"/>
    <lineage>
        <taxon>Eukaryota</taxon>
        <taxon>Sar</taxon>
        <taxon>Alveolata</taxon>
        <taxon>Ciliophora</taxon>
        <taxon>Intramacronucleata</taxon>
        <taxon>Oligohymenophorea</taxon>
        <taxon>Hymenostomatida</taxon>
        <taxon>Tetrahymenina</taxon>
        <taxon>Tetrahymenidae</taxon>
        <taxon>Tetrahymena</taxon>
    </lineage>
</organism>
<feature type="region of interest" description="Disordered" evidence="1">
    <location>
        <begin position="344"/>
        <end position="385"/>
    </location>
</feature>
<evidence type="ECO:0000256" key="1">
    <source>
        <dbReference type="SAM" id="MobiDB-lite"/>
    </source>
</evidence>
<feature type="domain" description="Cyclic nucleotide-binding" evidence="3">
    <location>
        <begin position="566"/>
        <end position="695"/>
    </location>
</feature>
<dbReference type="OrthoDB" id="327968at2759"/>
<feature type="compositionally biased region" description="Basic and acidic residues" evidence="1">
    <location>
        <begin position="355"/>
        <end position="368"/>
    </location>
</feature>
<dbReference type="PROSITE" id="PS00889">
    <property type="entry name" value="CNMP_BINDING_2"/>
    <property type="match status" value="1"/>
</dbReference>
<feature type="region of interest" description="Disordered" evidence="1">
    <location>
        <begin position="246"/>
        <end position="284"/>
    </location>
</feature>
<accession>Q235V2</accession>
<dbReference type="PANTHER" id="PTHR23011:SF28">
    <property type="entry name" value="CYCLIC NUCLEOTIDE-BINDING DOMAIN CONTAINING PROTEIN"/>
    <property type="match status" value="1"/>
</dbReference>
<feature type="domain" description="Cyclic nucleotide-binding" evidence="3">
    <location>
        <begin position="505"/>
        <end position="564"/>
    </location>
</feature>
<dbReference type="PROSITE" id="PS00888">
    <property type="entry name" value="CNMP_BINDING_1"/>
    <property type="match status" value="1"/>
</dbReference>
<dbReference type="PANTHER" id="PTHR23011">
    <property type="entry name" value="CYCLIC NUCLEOTIDE-BINDING DOMAIN CONTAINING PROTEIN"/>
    <property type="match status" value="1"/>
</dbReference>
<evidence type="ECO:0000313" key="5">
    <source>
        <dbReference type="Proteomes" id="UP000009168"/>
    </source>
</evidence>
<dbReference type="GeneID" id="7845206"/>
<feature type="compositionally biased region" description="Low complexity" evidence="1">
    <location>
        <begin position="274"/>
        <end position="284"/>
    </location>
</feature>
<dbReference type="PROSITE" id="PS50042">
    <property type="entry name" value="CNMP_BINDING_3"/>
    <property type="match status" value="3"/>
</dbReference>
<dbReference type="InterPro" id="IPR000595">
    <property type="entry name" value="cNMP-bd_dom"/>
</dbReference>
<dbReference type="InterPro" id="IPR018488">
    <property type="entry name" value="cNMP-bd_CS"/>
</dbReference>
<dbReference type="Proteomes" id="UP000009168">
    <property type="component" value="Unassembled WGS sequence"/>
</dbReference>
<dbReference type="InParanoid" id="Q235V2"/>
<gene>
    <name evidence="4" type="ORF">TTHERM_01349980</name>
</gene>
<proteinExistence type="predicted"/>
<dbReference type="Gene3D" id="2.60.120.10">
    <property type="entry name" value="Jelly Rolls"/>
    <property type="match status" value="3"/>
</dbReference>
<dbReference type="RefSeq" id="XP_001012554.2">
    <property type="nucleotide sequence ID" value="XM_001012554.2"/>
</dbReference>